<dbReference type="SUPFAM" id="SSF56300">
    <property type="entry name" value="Metallo-dependent phosphatases"/>
    <property type="match status" value="1"/>
</dbReference>
<evidence type="ECO:0000313" key="1">
    <source>
        <dbReference type="EMBL" id="UQS83910.1"/>
    </source>
</evidence>
<organism evidence="1 2">
    <name type="scientific">Bombilactobacillus thymidiniphilus</name>
    <dbReference type="NCBI Taxonomy" id="2923363"/>
    <lineage>
        <taxon>Bacteria</taxon>
        <taxon>Bacillati</taxon>
        <taxon>Bacillota</taxon>
        <taxon>Bacilli</taxon>
        <taxon>Lactobacillales</taxon>
        <taxon>Lactobacillaceae</taxon>
        <taxon>Bombilactobacillus</taxon>
    </lineage>
</organism>
<dbReference type="RefSeq" id="WP_249513095.1">
    <property type="nucleotide sequence ID" value="NZ_CP093365.1"/>
</dbReference>
<evidence type="ECO:0000313" key="2">
    <source>
        <dbReference type="Proteomes" id="UP000831947"/>
    </source>
</evidence>
<dbReference type="PANTHER" id="PTHR36303:SF1">
    <property type="entry name" value="2',3'-CYCLIC-NUCLEOTIDE 2'-PHOSPHODIESTERASE"/>
    <property type="match status" value="1"/>
</dbReference>
<proteinExistence type="predicted"/>
<dbReference type="Gene3D" id="3.60.21.10">
    <property type="match status" value="1"/>
</dbReference>
<accession>A0ABY4PEB9</accession>
<keyword evidence="2" id="KW-1185">Reference proteome</keyword>
<dbReference type="EMBL" id="CP093365">
    <property type="protein sequence ID" value="UQS83910.1"/>
    <property type="molecule type" value="Genomic_DNA"/>
</dbReference>
<dbReference type="Pfam" id="PF13277">
    <property type="entry name" value="YmdB"/>
    <property type="match status" value="1"/>
</dbReference>
<name>A0ABY4PEB9_9LACO</name>
<dbReference type="InterPro" id="IPR029052">
    <property type="entry name" value="Metallo-depent_PP-like"/>
</dbReference>
<protein>
    <submittedName>
        <fullName evidence="1">TIGR00282 family metallophosphoesterase</fullName>
    </submittedName>
</protein>
<dbReference type="Proteomes" id="UP000831947">
    <property type="component" value="Chromosome"/>
</dbReference>
<dbReference type="PIRSF" id="PIRSF004789">
    <property type="entry name" value="DR1281"/>
    <property type="match status" value="1"/>
</dbReference>
<dbReference type="NCBIfam" id="TIGR00282">
    <property type="entry name" value="TIGR00282 family metallophosphoesterase"/>
    <property type="match status" value="1"/>
</dbReference>
<dbReference type="PANTHER" id="PTHR36303">
    <property type="entry name" value="2',3'-CYCLIC-NUCLEOTIDE 2'-PHOSPHODIESTERASE"/>
    <property type="match status" value="1"/>
</dbReference>
<dbReference type="InterPro" id="IPR005235">
    <property type="entry name" value="YmdB-like"/>
</dbReference>
<sequence length="263" mass="28810">MRIIFVGDVMGKIGIDTLSSYLPRIKATLHPQVTIVNGENASNGRGLKAEQFKAILAAGADVVTLGNHAWDQREVNELLKNNDNLLRPANFPGNNVPGSGMTVKQINQEKLAIINLQGRALMNPLDDPFTKADELLKELSDSEMHVFVDFHAETTSEKAALAYYLDGRVDGVVGTHTHVQTNDARILPKGTAFLSDVGMTGSYDGILGVKKSSSIQRFLTQRPTRYEIDDQGRGQINYCILDIGAKNKIRAAQINPDRPLSEL</sequence>
<reference evidence="1 2" key="1">
    <citation type="journal article" date="2022" name="Int. J. Syst. Evol. Microbiol.">
        <title>Apilactobacillus apisilvae sp. nov., Nicolia spurrieriana gen. nov. sp. nov., Bombilactobacillus folatiphilus sp. nov. and Bombilactobacillus thymidiniphilus sp. nov., four new lactic acid bacterial isolates from stingless bees Tetragonula carbonaria and Austroplebeia australis.</title>
        <authorList>
            <person name="Oliphant S.A."/>
            <person name="Watson-Haigh N.S."/>
            <person name="Sumby K.M."/>
            <person name="Gardner J."/>
            <person name="Groom S."/>
            <person name="Jiranek V."/>
        </authorList>
    </citation>
    <scope>NUCLEOTIDE SEQUENCE [LARGE SCALE GENOMIC DNA]</scope>
    <source>
        <strain evidence="1 2">SG4_A1</strain>
    </source>
</reference>
<gene>
    <name evidence="1" type="ORF">MOO47_01590</name>
</gene>